<feature type="compositionally biased region" description="Low complexity" evidence="1">
    <location>
        <begin position="184"/>
        <end position="197"/>
    </location>
</feature>
<feature type="compositionally biased region" description="Low complexity" evidence="1">
    <location>
        <begin position="277"/>
        <end position="287"/>
    </location>
</feature>
<evidence type="ECO:0008006" key="4">
    <source>
        <dbReference type="Google" id="ProtNLM"/>
    </source>
</evidence>
<feature type="region of interest" description="Disordered" evidence="1">
    <location>
        <begin position="267"/>
        <end position="287"/>
    </location>
</feature>
<feature type="compositionally biased region" description="Polar residues" evidence="1">
    <location>
        <begin position="267"/>
        <end position="276"/>
    </location>
</feature>
<organism evidence="2 3">
    <name type="scientific">Thielaviopsis punctulata</name>
    <dbReference type="NCBI Taxonomy" id="72032"/>
    <lineage>
        <taxon>Eukaryota</taxon>
        <taxon>Fungi</taxon>
        <taxon>Dikarya</taxon>
        <taxon>Ascomycota</taxon>
        <taxon>Pezizomycotina</taxon>
        <taxon>Sordariomycetes</taxon>
        <taxon>Hypocreomycetidae</taxon>
        <taxon>Microascales</taxon>
        <taxon>Ceratocystidaceae</taxon>
        <taxon>Thielaviopsis</taxon>
    </lineage>
</organism>
<feature type="compositionally biased region" description="Low complexity" evidence="1">
    <location>
        <begin position="311"/>
        <end position="330"/>
    </location>
</feature>
<feature type="compositionally biased region" description="Low complexity" evidence="1">
    <location>
        <begin position="135"/>
        <end position="148"/>
    </location>
</feature>
<feature type="region of interest" description="Disordered" evidence="1">
    <location>
        <begin position="127"/>
        <end position="236"/>
    </location>
</feature>
<dbReference type="AlphaFoldDB" id="A0A0F4ZGN8"/>
<dbReference type="Proteomes" id="UP000033483">
    <property type="component" value="Unassembled WGS sequence"/>
</dbReference>
<evidence type="ECO:0000313" key="3">
    <source>
        <dbReference type="Proteomes" id="UP000033483"/>
    </source>
</evidence>
<feature type="region of interest" description="Disordered" evidence="1">
    <location>
        <begin position="23"/>
        <end position="44"/>
    </location>
</feature>
<protein>
    <recommendedName>
        <fullName evidence="4">Basic proline-rich protein</fullName>
    </recommendedName>
</protein>
<feature type="compositionally biased region" description="Polar residues" evidence="1">
    <location>
        <begin position="248"/>
        <end position="258"/>
    </location>
</feature>
<sequence length="401" mass="42714">MDPVPETERLEEFKTCSRPSLILQTSTSARKPRSSCSSFGPSSPVEFNLVKRPQNFRRSTDPITLSANMSSSCWGNSATSIAYRPRTTSPLSFGSRPDGPAVYMAHSRSKSHLGFGVSRTQSLSGLNSAGHLLFSPPGRTPTSPSSSPQRARVPKRNPDDIFPTSPIRTSVLEGSPRRHARQRSSSPSSLKSPSSLTPFPPLASSPLSSPQMSSVTLSSSPINSSPLAPSPLAASPQITMSRVRPTSPLRNPPTSATSLDMLATESVPLSRTTSVDSAPPSMSAISSTSSLSSSIYTTSFSNLSIPSLAGSSVPSTPSSTRSRSPSLSSLETIPDTPDAEEAAAEADRLSQLKAVNEPATVDLKLAKELRGGRSFRDKRKRWSVCGAERRGDLDLETIWED</sequence>
<proteinExistence type="predicted"/>
<feature type="region of interest" description="Disordered" evidence="1">
    <location>
        <begin position="306"/>
        <end position="351"/>
    </location>
</feature>
<name>A0A0F4ZGN8_9PEZI</name>
<reference evidence="2 3" key="1">
    <citation type="submission" date="2015-03" db="EMBL/GenBank/DDBJ databases">
        <authorList>
            <person name="Radwan O."/>
            <person name="Al-Naeli F.A."/>
            <person name="Rendon G.A."/>
            <person name="Fields C."/>
        </authorList>
    </citation>
    <scope>NUCLEOTIDE SEQUENCE [LARGE SCALE GENOMIC DNA]</scope>
    <source>
        <strain evidence="2">CR-DP1</strain>
    </source>
</reference>
<evidence type="ECO:0000256" key="1">
    <source>
        <dbReference type="SAM" id="MobiDB-lite"/>
    </source>
</evidence>
<accession>A0A0F4ZGN8</accession>
<feature type="compositionally biased region" description="Low complexity" evidence="1">
    <location>
        <begin position="204"/>
        <end position="236"/>
    </location>
</feature>
<evidence type="ECO:0000313" key="2">
    <source>
        <dbReference type="EMBL" id="KKA29068.1"/>
    </source>
</evidence>
<dbReference type="OrthoDB" id="5400063at2759"/>
<feature type="region of interest" description="Disordered" evidence="1">
    <location>
        <begin position="241"/>
        <end position="260"/>
    </location>
</feature>
<comment type="caution">
    <text evidence="2">The sequence shown here is derived from an EMBL/GenBank/DDBJ whole genome shotgun (WGS) entry which is preliminary data.</text>
</comment>
<dbReference type="EMBL" id="LAEV01001024">
    <property type="protein sequence ID" value="KKA29068.1"/>
    <property type="molecule type" value="Genomic_DNA"/>
</dbReference>
<keyword evidence="3" id="KW-1185">Reference proteome</keyword>
<feature type="compositionally biased region" description="Low complexity" evidence="1">
    <location>
        <begin position="34"/>
        <end position="44"/>
    </location>
</feature>
<gene>
    <name evidence="2" type="ORF">TD95_005452</name>
</gene>